<accession>A0A9P6XHM3</accession>
<gene>
    <name evidence="1" type="ORF">G6F64_001752</name>
</gene>
<evidence type="ECO:0000313" key="1">
    <source>
        <dbReference type="EMBL" id="KAG1314080.1"/>
    </source>
</evidence>
<dbReference type="AlphaFoldDB" id="A0A9P6XHM3"/>
<organism evidence="1 2">
    <name type="scientific">Rhizopus oryzae</name>
    <name type="common">Mucormycosis agent</name>
    <name type="synonym">Rhizopus arrhizus var. delemar</name>
    <dbReference type="NCBI Taxonomy" id="64495"/>
    <lineage>
        <taxon>Eukaryota</taxon>
        <taxon>Fungi</taxon>
        <taxon>Fungi incertae sedis</taxon>
        <taxon>Mucoromycota</taxon>
        <taxon>Mucoromycotina</taxon>
        <taxon>Mucoromycetes</taxon>
        <taxon>Mucorales</taxon>
        <taxon>Mucorineae</taxon>
        <taxon>Rhizopodaceae</taxon>
        <taxon>Rhizopus</taxon>
    </lineage>
</organism>
<dbReference type="Proteomes" id="UP000716291">
    <property type="component" value="Unassembled WGS sequence"/>
</dbReference>
<sequence length="99" mass="11751">MRPLVLDEQDEFDLQVDLFEDEDDSVADVLDEVHALELDVSGEKALYEFEMNEYREPEMLDDDLYHLFDSDYFEEDELVQSETINMDDILFDDENESLV</sequence>
<dbReference type="EMBL" id="JAANQT010000140">
    <property type="protein sequence ID" value="KAG1314080.1"/>
    <property type="molecule type" value="Genomic_DNA"/>
</dbReference>
<protein>
    <submittedName>
        <fullName evidence="1">Uncharacterized protein</fullName>
    </submittedName>
</protein>
<comment type="caution">
    <text evidence="1">The sequence shown here is derived from an EMBL/GenBank/DDBJ whole genome shotgun (WGS) entry which is preliminary data.</text>
</comment>
<keyword evidence="2" id="KW-1185">Reference proteome</keyword>
<name>A0A9P6XHM3_RHIOR</name>
<proteinExistence type="predicted"/>
<reference evidence="1" key="1">
    <citation type="journal article" date="2020" name="Microb. Genom.">
        <title>Genetic diversity of clinical and environmental Mucorales isolates obtained from an investigation of mucormycosis cases among solid organ transplant recipients.</title>
        <authorList>
            <person name="Nguyen M.H."/>
            <person name="Kaul D."/>
            <person name="Muto C."/>
            <person name="Cheng S.J."/>
            <person name="Richter R.A."/>
            <person name="Bruno V.M."/>
            <person name="Liu G."/>
            <person name="Beyhan S."/>
            <person name="Sundermann A.J."/>
            <person name="Mounaud S."/>
            <person name="Pasculle A.W."/>
            <person name="Nierman W.C."/>
            <person name="Driscoll E."/>
            <person name="Cumbie R."/>
            <person name="Clancy C.J."/>
            <person name="Dupont C.L."/>
        </authorList>
    </citation>
    <scope>NUCLEOTIDE SEQUENCE</scope>
    <source>
        <strain evidence="1">GL11</strain>
    </source>
</reference>
<evidence type="ECO:0000313" key="2">
    <source>
        <dbReference type="Proteomes" id="UP000716291"/>
    </source>
</evidence>